<protein>
    <recommendedName>
        <fullName evidence="1">RNA-directed RNA polymerase</fullName>
        <ecNumber evidence="1">2.7.7.48</ecNumber>
    </recommendedName>
    <alternativeName>
        <fullName evidence="7">RNA replicase beta chain</fullName>
    </alternativeName>
</protein>
<keyword evidence="3" id="KW-0808">Transferase</keyword>
<dbReference type="Pfam" id="PF03431">
    <property type="entry name" value="RNA_replicase_B"/>
    <property type="match status" value="1"/>
</dbReference>
<name>A0A514D3R5_9VIRU</name>
<comment type="cofactor">
    <cofactor evidence="9">
        <name>Mg(2+)</name>
        <dbReference type="ChEBI" id="CHEBI:18420"/>
    </cofactor>
    <text evidence="9">Binds 2 Mg(2+) per subunit.</text>
</comment>
<evidence type="ECO:0000256" key="7">
    <source>
        <dbReference type="ARBA" id="ARBA00030248"/>
    </source>
</evidence>
<dbReference type="InterPro" id="IPR007096">
    <property type="entry name" value="RNA-dir_Rpol_cat_phage"/>
</dbReference>
<dbReference type="InterPro" id="IPR005093">
    <property type="entry name" value="RNArep_beta"/>
</dbReference>
<reference evidence="11" key="1">
    <citation type="submission" date="2019-05" db="EMBL/GenBank/DDBJ databases">
        <title>Metatranscriptomic reconstruction reveals RNA viruses with the potential to shape carbon cycling in soil.</title>
        <authorList>
            <person name="Starr E.P."/>
            <person name="Nuccio E."/>
            <person name="Pett-Ridge J."/>
            <person name="Banfield J.F."/>
            <person name="Firestone M.K."/>
        </authorList>
    </citation>
    <scope>NUCLEOTIDE SEQUENCE</scope>
    <source>
        <strain evidence="11">H4_Bulk_Litter_22_scaffold_329</strain>
    </source>
</reference>
<keyword evidence="9" id="KW-0460">Magnesium</keyword>
<evidence type="ECO:0000256" key="5">
    <source>
        <dbReference type="ARBA" id="ARBA00022741"/>
    </source>
</evidence>
<keyword evidence="2 11" id="KW-0696">RNA-directed RNA polymerase</keyword>
<organism evidence="11">
    <name type="scientific">Leviviridae sp</name>
    <dbReference type="NCBI Taxonomy" id="2027243"/>
    <lineage>
        <taxon>Viruses</taxon>
        <taxon>Riboviria</taxon>
        <taxon>Orthornavirae</taxon>
        <taxon>Lenarviricota</taxon>
        <taxon>Leviviricetes</taxon>
        <taxon>Norzivirales</taxon>
        <taxon>Fiersviridae</taxon>
    </lineage>
</organism>
<accession>A0A514D3R5</accession>
<sequence>MGICPVALYKNLCLDLTDQVGGDLISLFEKLDSPPPDLSTREMAAYQIQKSLLKKLQKTNSTESDRRALAKFLAINIKCEKWSLVLKDSWDEVLWGELRRSLHDFFHPNGVPIFDSITDFFHHGRVGPGSSIGALGGDFYTKMFSSPLTTTRSSLYLAYKNYIRNFPEWSNAEFIRQQTYGEAHVVEGNRLRFVPKDDKISRTICVEPSLNMFVQLGAGHIIERRLLSAYGINLADQPFKNRELARQGSLGHGLITCDLSSASDSLSLSMLRACLPKHVMGSLEWLRSPVSETTEGQVKLNMVSTMGNGYTFPLQTALFASIVVAAFRARGLKPRYPRGGDFGNFGVFGDDIICPDQIWPDVRRLLDLCGFDINYNKTFVEGPFRESCGNDFYRGHNLRGVYVKRLTTQQDRVSVINQLNLFSTRTGIRLPKAVQYLLRSVEWLPVPRGENDVSGIKVPYSLIRKDAMLDPNGSALYRHYEPVGLRIRILESALIYPRTSKRGIYNPSGLFVSFLQRSINSCTIGVRHDLCRYKKKRRVTPFWDANPSVHPLQGWFPWQRWDTAVYFNLFG</sequence>
<evidence type="ECO:0000256" key="6">
    <source>
        <dbReference type="ARBA" id="ARBA00022953"/>
    </source>
</evidence>
<feature type="binding site" evidence="9">
    <location>
        <position position="258"/>
    </location>
    <ligand>
        <name>Mg(2+)</name>
        <dbReference type="ChEBI" id="CHEBI:18420"/>
        <label>2</label>
    </ligand>
</feature>
<evidence type="ECO:0000256" key="1">
    <source>
        <dbReference type="ARBA" id="ARBA00012494"/>
    </source>
</evidence>
<evidence type="ECO:0000256" key="4">
    <source>
        <dbReference type="ARBA" id="ARBA00022695"/>
    </source>
</evidence>
<dbReference type="PROSITE" id="PS50522">
    <property type="entry name" value="RDRP_PHAGE"/>
    <property type="match status" value="1"/>
</dbReference>
<dbReference type="EMBL" id="MN033940">
    <property type="protein sequence ID" value="QDH88219.1"/>
    <property type="molecule type" value="Genomic_RNA"/>
</dbReference>
<dbReference type="GO" id="GO:0000166">
    <property type="term" value="F:nucleotide binding"/>
    <property type="evidence" value="ECO:0007669"/>
    <property type="project" value="UniProtKB-KW"/>
</dbReference>
<feature type="binding site" evidence="9">
    <location>
        <position position="351"/>
    </location>
    <ligand>
        <name>Mg(2+)</name>
        <dbReference type="ChEBI" id="CHEBI:18420"/>
        <label>2</label>
    </ligand>
</feature>
<evidence type="ECO:0000313" key="11">
    <source>
        <dbReference type="EMBL" id="QDH88219.1"/>
    </source>
</evidence>
<keyword evidence="9" id="KW-0479">Metal-binding</keyword>
<keyword evidence="4" id="KW-0548">Nucleotidyltransferase</keyword>
<evidence type="ECO:0000256" key="9">
    <source>
        <dbReference type="PIRSR" id="PIRSR605093-1"/>
    </source>
</evidence>
<dbReference type="EC" id="2.7.7.48" evidence="1"/>
<feature type="domain" description="RdRp catalytic" evidence="10">
    <location>
        <begin position="243"/>
        <end position="382"/>
    </location>
</feature>
<comment type="catalytic activity">
    <reaction evidence="8">
        <text>RNA(n) + a ribonucleoside 5'-triphosphate = RNA(n+1) + diphosphate</text>
        <dbReference type="Rhea" id="RHEA:21248"/>
        <dbReference type="Rhea" id="RHEA-COMP:14527"/>
        <dbReference type="Rhea" id="RHEA-COMP:17342"/>
        <dbReference type="ChEBI" id="CHEBI:33019"/>
        <dbReference type="ChEBI" id="CHEBI:61557"/>
        <dbReference type="ChEBI" id="CHEBI:140395"/>
        <dbReference type="EC" id="2.7.7.48"/>
    </reaction>
</comment>
<evidence type="ECO:0000256" key="2">
    <source>
        <dbReference type="ARBA" id="ARBA00022484"/>
    </source>
</evidence>
<evidence type="ECO:0000256" key="8">
    <source>
        <dbReference type="ARBA" id="ARBA00048744"/>
    </source>
</evidence>
<dbReference type="GO" id="GO:0003968">
    <property type="term" value="F:RNA-directed RNA polymerase activity"/>
    <property type="evidence" value="ECO:0007669"/>
    <property type="project" value="UniProtKB-KW"/>
</dbReference>
<keyword evidence="5" id="KW-0547">Nucleotide-binding</keyword>
<dbReference type="GO" id="GO:0046872">
    <property type="term" value="F:metal ion binding"/>
    <property type="evidence" value="ECO:0007669"/>
    <property type="project" value="UniProtKB-KW"/>
</dbReference>
<evidence type="ECO:0000256" key="3">
    <source>
        <dbReference type="ARBA" id="ARBA00022679"/>
    </source>
</evidence>
<gene>
    <name evidence="11" type="ORF">H4BulkLitter22329_000001</name>
</gene>
<feature type="binding site" evidence="9">
    <location>
        <position position="350"/>
    </location>
    <ligand>
        <name>Mg(2+)</name>
        <dbReference type="ChEBI" id="CHEBI:18420"/>
        <label>2</label>
    </ligand>
</feature>
<dbReference type="GO" id="GO:0039694">
    <property type="term" value="P:viral RNA genome replication"/>
    <property type="evidence" value="ECO:0007669"/>
    <property type="project" value="InterPro"/>
</dbReference>
<keyword evidence="6" id="KW-0693">Viral RNA replication</keyword>
<proteinExistence type="predicted"/>
<evidence type="ECO:0000259" key="10">
    <source>
        <dbReference type="PROSITE" id="PS50522"/>
    </source>
</evidence>